<accession>A0ABW7CCE2</accession>
<feature type="domain" description="CHAD" evidence="2">
    <location>
        <begin position="41"/>
        <end position="330"/>
    </location>
</feature>
<dbReference type="Gene3D" id="1.40.20.10">
    <property type="entry name" value="CHAD domain"/>
    <property type="match status" value="1"/>
</dbReference>
<sequence>MVNKRSRERSANPAGGSAGDRDRVAGDQPDQPLNSPADPNSRSLGATAQAAIEKHWAKAGRHEAAVLKDQDPEELHQMRVALRRLRSAIVGFAVAIDLPKRASERAVGQVARILGELRDLDVMDEALRDRYLQNLPPEEQPLLQTVREELAGQRQKAFGRVSKTLQKREWPAINTALDRWIAQPRLRPAADWPAVVVVPDLLLPILSHWLMHPGWLVQTEGRSVTDLSLLEWAVIHDLRKVAKRVRYQMALFTDFYGSDYEQLLGTIGDIQTVLGDLQDIAVLENFLVKTIGIQWATDAPVWAGLLEQQRDRAWESWLKLQEQFDRPNQRERIRDVVNRPCLNS</sequence>
<feature type="region of interest" description="Disordered" evidence="1">
    <location>
        <begin position="1"/>
        <end position="45"/>
    </location>
</feature>
<dbReference type="PANTHER" id="PTHR39339">
    <property type="entry name" value="SLR1444 PROTEIN"/>
    <property type="match status" value="1"/>
</dbReference>
<feature type="compositionally biased region" description="Polar residues" evidence="1">
    <location>
        <begin position="31"/>
        <end position="45"/>
    </location>
</feature>
<name>A0ABW7CCE2_9CYAN</name>
<evidence type="ECO:0000259" key="2">
    <source>
        <dbReference type="PROSITE" id="PS51708"/>
    </source>
</evidence>
<evidence type="ECO:0000313" key="3">
    <source>
        <dbReference type="EMBL" id="MFG3818597.1"/>
    </source>
</evidence>
<dbReference type="EMBL" id="JAZAQF010000078">
    <property type="protein sequence ID" value="MFG3818597.1"/>
    <property type="molecule type" value="Genomic_DNA"/>
</dbReference>
<evidence type="ECO:0000313" key="4">
    <source>
        <dbReference type="Proteomes" id="UP001604335"/>
    </source>
</evidence>
<dbReference type="PROSITE" id="PS51708">
    <property type="entry name" value="CHAD"/>
    <property type="match status" value="1"/>
</dbReference>
<reference evidence="4" key="1">
    <citation type="journal article" date="2024" name="Algal Res.">
        <title>Biochemical, toxicological and genomic investigation of a high-biomass producing Limnothrix strain isolated from Italian shallow drinking water reservoir.</title>
        <authorList>
            <person name="Simonazzi M."/>
            <person name="Shishido T.K."/>
            <person name="Delbaje E."/>
            <person name="Wahlsten M."/>
            <person name="Fewer D.P."/>
            <person name="Sivonen K."/>
            <person name="Pezzolesi L."/>
            <person name="Pistocchi R."/>
        </authorList>
    </citation>
    <scope>NUCLEOTIDE SEQUENCE [LARGE SCALE GENOMIC DNA]</scope>
    <source>
        <strain evidence="4">LRLZ20PSL1</strain>
    </source>
</reference>
<protein>
    <submittedName>
        <fullName evidence="3">CHAD domain-containing protein</fullName>
    </submittedName>
</protein>
<keyword evidence="4" id="KW-1185">Reference proteome</keyword>
<dbReference type="SMART" id="SM00880">
    <property type="entry name" value="CHAD"/>
    <property type="match status" value="1"/>
</dbReference>
<dbReference type="PANTHER" id="PTHR39339:SF1">
    <property type="entry name" value="CHAD DOMAIN-CONTAINING PROTEIN"/>
    <property type="match status" value="1"/>
</dbReference>
<dbReference type="Pfam" id="PF05235">
    <property type="entry name" value="CHAD"/>
    <property type="match status" value="1"/>
</dbReference>
<gene>
    <name evidence="3" type="ORF">VPK24_13175</name>
</gene>
<comment type="caution">
    <text evidence="3">The sequence shown here is derived from an EMBL/GenBank/DDBJ whole genome shotgun (WGS) entry which is preliminary data.</text>
</comment>
<dbReference type="RefSeq" id="WP_393014030.1">
    <property type="nucleotide sequence ID" value="NZ_JAZAQF010000078.1"/>
</dbReference>
<dbReference type="Proteomes" id="UP001604335">
    <property type="component" value="Unassembled WGS sequence"/>
</dbReference>
<evidence type="ECO:0000256" key="1">
    <source>
        <dbReference type="SAM" id="MobiDB-lite"/>
    </source>
</evidence>
<dbReference type="InterPro" id="IPR038186">
    <property type="entry name" value="CHAD_dom_sf"/>
</dbReference>
<organism evidence="3 4">
    <name type="scientific">Limnothrix redekei LRLZ20PSL1</name>
    <dbReference type="NCBI Taxonomy" id="3112953"/>
    <lineage>
        <taxon>Bacteria</taxon>
        <taxon>Bacillati</taxon>
        <taxon>Cyanobacteriota</taxon>
        <taxon>Cyanophyceae</taxon>
        <taxon>Pseudanabaenales</taxon>
        <taxon>Pseudanabaenaceae</taxon>
        <taxon>Limnothrix</taxon>
    </lineage>
</organism>
<dbReference type="InterPro" id="IPR007899">
    <property type="entry name" value="CHAD_dom"/>
</dbReference>
<proteinExistence type="predicted"/>